<feature type="transmembrane region" description="Helical" evidence="7">
    <location>
        <begin position="424"/>
        <end position="448"/>
    </location>
</feature>
<dbReference type="CDD" id="cd13127">
    <property type="entry name" value="MATE_tuaB_like"/>
    <property type="match status" value="1"/>
</dbReference>
<feature type="transmembrane region" description="Helical" evidence="7">
    <location>
        <begin position="154"/>
        <end position="179"/>
    </location>
</feature>
<feature type="transmembrane region" description="Helical" evidence="7">
    <location>
        <begin position="393"/>
        <end position="412"/>
    </location>
</feature>
<dbReference type="Proteomes" id="UP000675409">
    <property type="component" value="Unassembled WGS sequence"/>
</dbReference>
<keyword evidence="6 7" id="KW-0472">Membrane</keyword>
<evidence type="ECO:0000256" key="3">
    <source>
        <dbReference type="ARBA" id="ARBA00022475"/>
    </source>
</evidence>
<comment type="subcellular location">
    <subcellularLocation>
        <location evidence="1">Cell membrane</location>
        <topology evidence="1">Multi-pass membrane protein</topology>
    </subcellularLocation>
</comment>
<feature type="transmembrane region" description="Helical" evidence="7">
    <location>
        <begin position="92"/>
        <end position="116"/>
    </location>
</feature>
<evidence type="ECO:0000313" key="8">
    <source>
        <dbReference type="EMBL" id="MBL0884716.1"/>
    </source>
</evidence>
<feature type="transmembrane region" description="Helical" evidence="7">
    <location>
        <begin position="367"/>
        <end position="387"/>
    </location>
</feature>
<dbReference type="Pfam" id="PF13440">
    <property type="entry name" value="Polysacc_synt_3"/>
    <property type="match status" value="1"/>
</dbReference>
<dbReference type="PANTHER" id="PTHR30250">
    <property type="entry name" value="PST FAMILY PREDICTED COLANIC ACID TRANSPORTER"/>
    <property type="match status" value="1"/>
</dbReference>
<proteinExistence type="inferred from homology"/>
<feature type="transmembrane region" description="Helical" evidence="7">
    <location>
        <begin position="334"/>
        <end position="355"/>
    </location>
</feature>
<evidence type="ECO:0000313" key="9">
    <source>
        <dbReference type="Proteomes" id="UP000675409"/>
    </source>
</evidence>
<protein>
    <submittedName>
        <fullName evidence="8">Lipopolysaccharide biosynthesis protein</fullName>
    </submittedName>
</protein>
<evidence type="ECO:0000256" key="7">
    <source>
        <dbReference type="SAM" id="Phobius"/>
    </source>
</evidence>
<accession>A0ABS1LEM4</accession>
<reference evidence="8 9" key="1">
    <citation type="journal article" date="2021" name="Arch. Microbiol.">
        <title>Myceligenerans indicum sp. nov., an actinobacterium isolated from mangrove sediment of Sundarbans, India.</title>
        <authorList>
            <person name="Asha K."/>
            <person name="Bhadury P."/>
        </authorList>
    </citation>
    <scope>NUCLEOTIDE SEQUENCE [LARGE SCALE GENOMIC DNA]</scope>
    <source>
        <strain evidence="8 9">I2</strain>
    </source>
</reference>
<evidence type="ECO:0000256" key="6">
    <source>
        <dbReference type="ARBA" id="ARBA00023136"/>
    </source>
</evidence>
<gene>
    <name evidence="8" type="ORF">HGK34_00215</name>
</gene>
<dbReference type="EMBL" id="JABBYC010000001">
    <property type="protein sequence ID" value="MBL0884716.1"/>
    <property type="molecule type" value="Genomic_DNA"/>
</dbReference>
<evidence type="ECO:0000256" key="5">
    <source>
        <dbReference type="ARBA" id="ARBA00022989"/>
    </source>
</evidence>
<keyword evidence="3" id="KW-1003">Cell membrane</keyword>
<name>A0ABS1LEM4_9MICO</name>
<dbReference type="PANTHER" id="PTHR30250:SF10">
    <property type="entry name" value="LIPOPOLYSACCHARIDE BIOSYNTHESIS PROTEIN WZXC"/>
    <property type="match status" value="1"/>
</dbReference>
<evidence type="ECO:0000256" key="4">
    <source>
        <dbReference type="ARBA" id="ARBA00022692"/>
    </source>
</evidence>
<keyword evidence="4 7" id="KW-0812">Transmembrane</keyword>
<feature type="transmembrane region" description="Helical" evidence="7">
    <location>
        <begin position="303"/>
        <end position="328"/>
    </location>
</feature>
<keyword evidence="9" id="KW-1185">Reference proteome</keyword>
<keyword evidence="5 7" id="KW-1133">Transmembrane helix</keyword>
<evidence type="ECO:0000256" key="2">
    <source>
        <dbReference type="ARBA" id="ARBA00007430"/>
    </source>
</evidence>
<comment type="similarity">
    <text evidence="2">Belongs to the polysaccharide synthase family.</text>
</comment>
<comment type="caution">
    <text evidence="8">The sequence shown here is derived from an EMBL/GenBank/DDBJ whole genome shotgun (WGS) entry which is preliminary data.</text>
</comment>
<feature type="transmembrane region" description="Helical" evidence="7">
    <location>
        <begin position="454"/>
        <end position="479"/>
    </location>
</feature>
<organism evidence="8 9">
    <name type="scientific">Myceligenerans indicum</name>
    <dbReference type="NCBI Taxonomy" id="2593663"/>
    <lineage>
        <taxon>Bacteria</taxon>
        <taxon>Bacillati</taxon>
        <taxon>Actinomycetota</taxon>
        <taxon>Actinomycetes</taxon>
        <taxon>Micrococcales</taxon>
        <taxon>Promicromonosporaceae</taxon>
        <taxon>Myceligenerans</taxon>
    </lineage>
</organism>
<evidence type="ECO:0000256" key="1">
    <source>
        <dbReference type="ARBA" id="ARBA00004651"/>
    </source>
</evidence>
<dbReference type="InterPro" id="IPR050833">
    <property type="entry name" value="Poly_Biosynth_Transport"/>
</dbReference>
<feature type="transmembrane region" description="Helical" evidence="7">
    <location>
        <begin position="122"/>
        <end position="142"/>
    </location>
</feature>
<sequence>MTEQGVRRQEEARQGLGRRAARGATVTAASQGARILLQVAAVAVLARLVPPTEYGLVAMVAAVVGIGEILRDAGLSSAAMRAPDLTRQQRDNLFWVNVAIGAVLCVAGITAAPLIARLFDEPALVGICRALAFVFLINGLATQHKAGLVRDMRFRTLAIVEVAAPVAALGGAIVVGLVTHDHRAVVVQQVATAGATLVGVWVAGGWLPARPRRDAGMRGFFRFGGGLLASQLVGYGADNLATFVIGLSLGPGPLGLYNRAYQLLMRPLTQLRQPSTTVALPVLARIAEDRSRFDSMLLRGQQVLALPVVLVLAVVVGASGSVVGVFLGPGWEPAAPLLAAFAVAGGCQTLAYVGYWTYLARGLSGALLAYSMVTAVLKIAGVLIGSLWGVNGIAAGFAASAALEWPLSFWWLSRITAYPGGRLALGGLRILAQAVPVGVAAWLATWLVNGAGTAAPAATGLAVAVLSGLLVWGVCLMLAPALRRDAGLLIEVLRAVKERAR</sequence>
<dbReference type="RefSeq" id="WP_201844552.1">
    <property type="nucleotide sequence ID" value="NZ_JABBYC010000001.1"/>
</dbReference>
<feature type="transmembrane region" description="Helical" evidence="7">
    <location>
        <begin position="185"/>
        <end position="207"/>
    </location>
</feature>